<dbReference type="EMBL" id="LRQG01000010">
    <property type="protein sequence ID" value="KXA44316.1"/>
    <property type="molecule type" value="Genomic_DNA"/>
</dbReference>
<keyword evidence="2" id="KW-1185">Reference proteome</keyword>
<comment type="caution">
    <text evidence="1">The sequence shown here is derived from an EMBL/GenBank/DDBJ whole genome shotgun (WGS) entry which is preliminary data.</text>
</comment>
<gene>
    <name evidence="1" type="ORF">HMPREF3226_00233</name>
</gene>
<dbReference type="PATRIC" id="fig|28128.5.peg.233"/>
<proteinExistence type="predicted"/>
<reference evidence="2" key="1">
    <citation type="submission" date="2016-01" db="EMBL/GenBank/DDBJ databases">
        <authorList>
            <person name="Mitreva M."/>
            <person name="Pepin K.H."/>
            <person name="Mihindukulasuriya K.A."/>
            <person name="Fulton R."/>
            <person name="Fronick C."/>
            <person name="O'Laughlin M."/>
            <person name="Miner T."/>
            <person name="Herter B."/>
            <person name="Rosa B.A."/>
            <person name="Cordes M."/>
            <person name="Tomlinson C."/>
            <person name="Wollam A."/>
            <person name="Palsikar V.B."/>
            <person name="Mardis E.R."/>
            <person name="Wilson R.K."/>
        </authorList>
    </citation>
    <scope>NUCLEOTIDE SEQUENCE [LARGE SCALE GENOMIC DNA]</scope>
    <source>
        <strain evidence="2">MJR7716</strain>
    </source>
</reference>
<evidence type="ECO:0000313" key="1">
    <source>
        <dbReference type="EMBL" id="KXA44316.1"/>
    </source>
</evidence>
<name>A0A133QN64_9BACT</name>
<sequence length="143" mass="16408">MMRKILLFVSSVVIFCSCNVGKVVLVDYELAHNYFVINPRLPSTLKITSQSEFDHYFGLAAVMGKNGEPTPIDFTRQFVITKVLPESNRAVGLTPVNLNRSDGQLVLSYRVERGKQQQWVSQPFFIIIVDKKYQKYNVTEKME</sequence>
<accession>A0A133QN64</accession>
<evidence type="ECO:0000313" key="2">
    <source>
        <dbReference type="Proteomes" id="UP000070533"/>
    </source>
</evidence>
<dbReference type="RefSeq" id="WP_060940025.1">
    <property type="nucleotide sequence ID" value="NZ_JAIHUT010000017.1"/>
</dbReference>
<dbReference type="STRING" id="28128.HMPREF3226_00233"/>
<organism evidence="1 2">
    <name type="scientific">Prevotella corporis</name>
    <dbReference type="NCBI Taxonomy" id="28128"/>
    <lineage>
        <taxon>Bacteria</taxon>
        <taxon>Pseudomonadati</taxon>
        <taxon>Bacteroidota</taxon>
        <taxon>Bacteroidia</taxon>
        <taxon>Bacteroidales</taxon>
        <taxon>Prevotellaceae</taxon>
        <taxon>Prevotella</taxon>
    </lineage>
</organism>
<protein>
    <recommendedName>
        <fullName evidence="3">Lipoprotein</fullName>
    </recommendedName>
</protein>
<dbReference type="eggNOG" id="ENOG5033054">
    <property type="taxonomic scope" value="Bacteria"/>
</dbReference>
<dbReference type="PROSITE" id="PS51257">
    <property type="entry name" value="PROKAR_LIPOPROTEIN"/>
    <property type="match status" value="1"/>
</dbReference>
<dbReference type="AlphaFoldDB" id="A0A133QN64"/>
<dbReference type="Proteomes" id="UP000070533">
    <property type="component" value="Unassembled WGS sequence"/>
</dbReference>
<evidence type="ECO:0008006" key="3">
    <source>
        <dbReference type="Google" id="ProtNLM"/>
    </source>
</evidence>